<comment type="caution">
    <text evidence="1">The sequence shown here is derived from an EMBL/GenBank/DDBJ whole genome shotgun (WGS) entry which is preliminary data.</text>
</comment>
<reference evidence="1" key="1">
    <citation type="submission" date="2018-11" db="EMBL/GenBank/DDBJ databases">
        <authorList>
            <consortium name="Pathogen Informatics"/>
        </authorList>
    </citation>
    <scope>NUCLEOTIDE SEQUENCE</scope>
</reference>
<keyword evidence="2" id="KW-1185">Reference proteome</keyword>
<dbReference type="AlphaFoldDB" id="A0A448WEF7"/>
<evidence type="ECO:0000313" key="2">
    <source>
        <dbReference type="Proteomes" id="UP000784294"/>
    </source>
</evidence>
<protein>
    <submittedName>
        <fullName evidence="1">Uncharacterized protein</fullName>
    </submittedName>
</protein>
<accession>A0A448WEF7</accession>
<name>A0A448WEF7_9PLAT</name>
<sequence>MFSGSGFAFRFTRPPYLNFNPFNSTDTLVPDDTDDLLSSPVYQQHIQTYLAEHPETGSITIRRMLGLINSSFFEMMDNLKEVNLFPTFVSLFLIMSPLSSTYLASYTIQNIPTISISSTS</sequence>
<evidence type="ECO:0000313" key="1">
    <source>
        <dbReference type="EMBL" id="VEL09786.1"/>
    </source>
</evidence>
<dbReference type="Proteomes" id="UP000784294">
    <property type="component" value="Unassembled WGS sequence"/>
</dbReference>
<dbReference type="EMBL" id="CAAALY010007244">
    <property type="protein sequence ID" value="VEL09786.1"/>
    <property type="molecule type" value="Genomic_DNA"/>
</dbReference>
<proteinExistence type="predicted"/>
<organism evidence="1 2">
    <name type="scientific">Protopolystoma xenopodis</name>
    <dbReference type="NCBI Taxonomy" id="117903"/>
    <lineage>
        <taxon>Eukaryota</taxon>
        <taxon>Metazoa</taxon>
        <taxon>Spiralia</taxon>
        <taxon>Lophotrochozoa</taxon>
        <taxon>Platyhelminthes</taxon>
        <taxon>Monogenea</taxon>
        <taxon>Polyopisthocotylea</taxon>
        <taxon>Polystomatidea</taxon>
        <taxon>Polystomatidae</taxon>
        <taxon>Protopolystoma</taxon>
    </lineage>
</organism>
<gene>
    <name evidence="1" type="ORF">PXEA_LOCUS3226</name>
</gene>